<dbReference type="EMBL" id="JAGEVF010000001">
    <property type="protein sequence ID" value="MBO3115352.1"/>
    <property type="molecule type" value="Genomic_DNA"/>
</dbReference>
<dbReference type="SUPFAM" id="SSF49899">
    <property type="entry name" value="Concanavalin A-like lectins/glucanases"/>
    <property type="match status" value="1"/>
</dbReference>
<evidence type="ECO:0000313" key="5">
    <source>
        <dbReference type="Proteomes" id="UP000676776"/>
    </source>
</evidence>
<feature type="domain" description="Fibronectin type-III" evidence="3">
    <location>
        <begin position="156"/>
        <end position="253"/>
    </location>
</feature>
<feature type="chain" id="PRO_5045402634" evidence="1">
    <location>
        <begin position="20"/>
        <end position="1801"/>
    </location>
</feature>
<dbReference type="PROSITE" id="PS50853">
    <property type="entry name" value="FN3"/>
    <property type="match status" value="2"/>
</dbReference>
<feature type="domain" description="Fibronectin type-III" evidence="3">
    <location>
        <begin position="436"/>
        <end position="523"/>
    </location>
</feature>
<dbReference type="Pfam" id="PF23759">
    <property type="entry name" value="GBD_T9SS_assoc"/>
    <property type="match status" value="1"/>
</dbReference>
<dbReference type="InterPro" id="IPR013783">
    <property type="entry name" value="Ig-like_fold"/>
</dbReference>
<evidence type="ECO:0000313" key="4">
    <source>
        <dbReference type="EMBL" id="MBO3115352.1"/>
    </source>
</evidence>
<feature type="signal peptide" evidence="1">
    <location>
        <begin position="1"/>
        <end position="19"/>
    </location>
</feature>
<dbReference type="SMART" id="SM00060">
    <property type="entry name" value="FN3"/>
    <property type="match status" value="2"/>
</dbReference>
<dbReference type="SUPFAM" id="SSF49265">
    <property type="entry name" value="Fibronectin type III"/>
    <property type="match status" value="2"/>
</dbReference>
<dbReference type="Gene3D" id="2.60.120.200">
    <property type="match status" value="1"/>
</dbReference>
<dbReference type="NCBIfam" id="NF038128">
    <property type="entry name" value="choice_anch_J"/>
    <property type="match status" value="1"/>
</dbReference>
<evidence type="ECO:0000259" key="3">
    <source>
        <dbReference type="PROSITE" id="PS50853"/>
    </source>
</evidence>
<dbReference type="CDD" id="cd00063">
    <property type="entry name" value="FN3"/>
    <property type="match status" value="2"/>
</dbReference>
<gene>
    <name evidence="4" type="ORF">J4050_01255</name>
</gene>
<dbReference type="InterPro" id="IPR036116">
    <property type="entry name" value="FN3_sf"/>
</dbReference>
<name>A0ABS3SXY5_9FLAO</name>
<keyword evidence="5" id="KW-1185">Reference proteome</keyword>
<feature type="domain" description="MAM" evidence="2">
    <location>
        <begin position="258"/>
        <end position="432"/>
    </location>
</feature>
<dbReference type="InterPro" id="IPR056600">
    <property type="entry name" value="GBD_T9SS_assoc"/>
</dbReference>
<evidence type="ECO:0000259" key="2">
    <source>
        <dbReference type="PROSITE" id="PS50060"/>
    </source>
</evidence>
<organism evidence="4 5">
    <name type="scientific">Winogradskyella pelagia</name>
    <dbReference type="NCBI Taxonomy" id="2819984"/>
    <lineage>
        <taxon>Bacteria</taxon>
        <taxon>Pseudomonadati</taxon>
        <taxon>Bacteroidota</taxon>
        <taxon>Flavobacteriia</taxon>
        <taxon>Flavobacteriales</taxon>
        <taxon>Flavobacteriaceae</taxon>
        <taxon>Winogradskyella</taxon>
    </lineage>
</organism>
<protein>
    <submittedName>
        <fullName evidence="4">Gliding motility-associated C-terminal domain-containing protein</fullName>
    </submittedName>
</protein>
<sequence>MKKVTLFLFIFGCFLSLSAQHVFNPIAGPINVPSGTPPTVSINDSGNGSSAPASSTGTYNAFSISVDWVNGFNAWSSEADLTITTSAGNVTIDPPSSGALAGGGNTTLTFDGEFTGFYDPTTDGLLELTLNQSFGGSDANWSNIVVTIFETPTCPEPSNLVVSGITPDSADVDWTAGNAETTWLLEWNGGADFTPGNGEEEGAATINGTPSGTLSGLTPSTQYFLYYLAECGPGDNSLWVGPITFTTLNVPPPAPVGVTCSSGDSSFVYTAEFDAFDGWTGDLTTTDQSGFWEIPGASGSLDTGPDNPFSGANYMNYEASGGATATASAVSPAIDLTTATDGAELSFYMHAFGEDMGTLNVGVGTSPTGPFTTEFTWIGELQTSNAADWVPVGINLDTYLGQIIYVEFSHTGTGDFNGDMSIDLMRVETCGSFCIAPSSIIADNLTANSADISWAANNGETSWEYVVQPAGTGEPASGNSVTTTTVTETGLMPSTDYEIYVLANCTSGNSLWAGPINFTTPIQTDFVLDCASGGPVTQDYCYENGGATNPVIFTFSSNDGTSLNLTFNSGNVENTWDELVVLDSDGTPFPGFAPTDNNYGNAGDISGISLQSTGDTISFYINSDGSVSCGSGSTALAGGINYTVNCATCTNPVADYVVVSDCINGPQFLVDVDLTDLGSASSVIISDNVDPANDQTVSGTGVYTFGPYPNNTDVVISVANATDSNCIVSSPSLTQDICTETFLDCANGGPVTLDYCYDNGGAANPEILTFTSLDGTPLNLTFNSGFVENNWDELVVLDSDDTPFPGFAPTDDNYGNNGNIGGLTFQSTGDTISFYINSDGSVSCASSGAPLSDGINYTVACATCINPQATYTVIDDCANGDQFLVDVNVTDLGDATSLTISNNINGDTVDNVTATGIYQVGPFPFLQDVIITISNDQDGNCVINSQAIQLLACPPVNDNPCNAAIAVVNADESCTTSTPGTILAATPSGVPPGSCAGDPDDDVWFEFVALGEQQIIQIENIAGGTFNLDHALYEGTCDNLTEIYCSPDDFSLTPGLTIGNTYYIRVFSAGSVDETSTFDLCISTLGEPTFCLDALPICADPNIDYPSVVGDQVAPPYLDYDCLGSQPDPQWNTILFDDPGDYQFSLDQVSNTGAPLDIDFIVWGPFVDQQSGCVELITPNIVDCSFSPTASETINLNNVPANSTYVILITNFSQQPGTYTFTQDSGPVDGTNCDVVCDVVLEIEGAPIDDDEPDLGTPDEILNYCGFDSVTLEATTFYDVDQYVWYQDGFVIPGATDPTYVASESGTYQVQVLGGICDQSEVYFSALAELNFYDDPGNVDPFTEEVCDGPEADGFEDFDLDAISASLGFGPEFTISFYTNLSDANQAINPVSSPYNTSGETLIIRIEDSNAANDGFLGCREISEVELVVLATPAIGVPIDLETCSANTTAEFMLTDNDTVILNGADPTEVTLTYHNTLADADTGTSALSSPYTGANGEVIFVRLENNTTGCYNTTSFSLIINAPSQTALSQDIEECDDNDGMLNDIADFDLDAHTTIVLDGQDPASYNVTYHSSQEDAENNVDALPGLYSSGSTTIYVRVEDILLPNCYVVNSFNLVVLDEVTATINTDVFYFDTETNEFLLCPEADSGVVLTILPNDFTASEVTIEWLIDNATIPGETDLSIEVFEEGDYSAIITLNTTGCSYTLTAPAVTEFENCVIPQGISPGVSIGQNDTFDLRYFNVRTLQIFNRNGTLVYSKDNYRDEWVGQTDDGEELPVGTYFYTMIYEGGTKTRTGWIYINR</sequence>
<dbReference type="PROSITE" id="PS50060">
    <property type="entry name" value="MAM_2"/>
    <property type="match status" value="1"/>
</dbReference>
<dbReference type="Pfam" id="PF13585">
    <property type="entry name" value="CHU_C"/>
    <property type="match status" value="1"/>
</dbReference>
<dbReference type="InterPro" id="IPR003961">
    <property type="entry name" value="FN3_dom"/>
</dbReference>
<reference evidence="4 5" key="1">
    <citation type="submission" date="2021-03" db="EMBL/GenBank/DDBJ databases">
        <title>Winogradskyella sp. nov., isolated from costal sediment.</title>
        <authorList>
            <person name="Gao C."/>
        </authorList>
    </citation>
    <scope>NUCLEOTIDE SEQUENCE [LARGE SCALE GENOMIC DNA]</scope>
    <source>
        <strain evidence="4 5">DF17</strain>
    </source>
</reference>
<dbReference type="RefSeq" id="WP_208152121.1">
    <property type="nucleotide sequence ID" value="NZ_JAGEVF010000001.1"/>
</dbReference>
<dbReference type="InterPro" id="IPR013320">
    <property type="entry name" value="ConA-like_dom_sf"/>
</dbReference>
<proteinExistence type="predicted"/>
<evidence type="ECO:0000256" key="1">
    <source>
        <dbReference type="SAM" id="SignalP"/>
    </source>
</evidence>
<dbReference type="Gene3D" id="2.60.40.10">
    <property type="entry name" value="Immunoglobulins"/>
    <property type="match status" value="2"/>
</dbReference>
<comment type="caution">
    <text evidence="4">The sequence shown here is derived from an EMBL/GenBank/DDBJ whole genome shotgun (WGS) entry which is preliminary data.</text>
</comment>
<accession>A0ABS3SXY5</accession>
<dbReference type="Pfam" id="PF00041">
    <property type="entry name" value="fn3"/>
    <property type="match status" value="1"/>
</dbReference>
<dbReference type="InterPro" id="IPR000998">
    <property type="entry name" value="MAM_dom"/>
</dbReference>
<keyword evidence="1" id="KW-0732">Signal</keyword>
<dbReference type="Proteomes" id="UP000676776">
    <property type="component" value="Unassembled WGS sequence"/>
</dbReference>